<feature type="signal peptide" evidence="1">
    <location>
        <begin position="1"/>
        <end position="18"/>
    </location>
</feature>
<dbReference type="AlphaFoldDB" id="A0A7Y8Y562"/>
<sequence>MKKFIALFVLLSLASCGASDSCFKSTGAVTSKAVDVSQTPFTKISVFTGIALVVKEGPDYEITIRSGENIIDDVEVKIDNGMLTLKDDSGCNLMRSYGQTKVFVTAPNIEEIYSNTEKDITSDGVLHYPILRLFSMDFFGGVGTGDFHVEVDNGQLVIESNHVAGFYVTGHTNQMLLNFYDGIGRFEGENLLADEIKVFHRGSNDMIVHPVQTLSGNMYSTGNIICKSQPATVDVIEHWSGRVIFDN</sequence>
<feature type="chain" id="PRO_5031452000" evidence="1">
    <location>
        <begin position="19"/>
        <end position="247"/>
    </location>
</feature>
<organism evidence="3 4">
    <name type="scientific">Flavobacterium agri</name>
    <dbReference type="NCBI Taxonomy" id="2743471"/>
    <lineage>
        <taxon>Bacteria</taxon>
        <taxon>Pseudomonadati</taxon>
        <taxon>Bacteroidota</taxon>
        <taxon>Flavobacteriia</taxon>
        <taxon>Flavobacteriales</taxon>
        <taxon>Flavobacteriaceae</taxon>
        <taxon>Flavobacterium</taxon>
    </lineage>
</organism>
<protein>
    <submittedName>
        <fullName evidence="3">DUF2807 domain-containing protein</fullName>
    </submittedName>
</protein>
<evidence type="ECO:0000313" key="3">
    <source>
        <dbReference type="EMBL" id="NYA72607.1"/>
    </source>
</evidence>
<evidence type="ECO:0000256" key="1">
    <source>
        <dbReference type="SAM" id="SignalP"/>
    </source>
</evidence>
<name>A0A7Y8Y562_9FLAO</name>
<keyword evidence="1" id="KW-0732">Signal</keyword>
<comment type="caution">
    <text evidence="3">The sequence shown here is derived from an EMBL/GenBank/DDBJ whole genome shotgun (WGS) entry which is preliminary data.</text>
</comment>
<accession>A0A7Y8Y562</accession>
<dbReference type="EMBL" id="JACBJI010000009">
    <property type="protein sequence ID" value="NYA72607.1"/>
    <property type="molecule type" value="Genomic_DNA"/>
</dbReference>
<reference evidence="3 4" key="1">
    <citation type="submission" date="2020-07" db="EMBL/GenBank/DDBJ databases">
        <authorList>
            <person name="Sun Q."/>
        </authorList>
    </citation>
    <scope>NUCLEOTIDE SEQUENCE [LARGE SCALE GENOMIC DNA]</scope>
    <source>
        <strain evidence="3 4">MAH-1</strain>
    </source>
</reference>
<keyword evidence="4" id="KW-1185">Reference proteome</keyword>
<dbReference type="RefSeq" id="WP_176007416.1">
    <property type="nucleotide sequence ID" value="NZ_JABWMI010000021.1"/>
</dbReference>
<evidence type="ECO:0000313" key="4">
    <source>
        <dbReference type="Proteomes" id="UP000535020"/>
    </source>
</evidence>
<evidence type="ECO:0000259" key="2">
    <source>
        <dbReference type="Pfam" id="PF10988"/>
    </source>
</evidence>
<dbReference type="PROSITE" id="PS51257">
    <property type="entry name" value="PROKAR_LIPOPROTEIN"/>
    <property type="match status" value="1"/>
</dbReference>
<feature type="domain" description="Putative auto-transporter adhesin head GIN" evidence="2">
    <location>
        <begin position="40"/>
        <end position="230"/>
    </location>
</feature>
<dbReference type="InterPro" id="IPR021255">
    <property type="entry name" value="DUF2807"/>
</dbReference>
<dbReference type="Proteomes" id="UP000535020">
    <property type="component" value="Unassembled WGS sequence"/>
</dbReference>
<gene>
    <name evidence="3" type="ORF">HZF10_16885</name>
</gene>
<dbReference type="Pfam" id="PF10988">
    <property type="entry name" value="DUF2807"/>
    <property type="match status" value="1"/>
</dbReference>
<dbReference type="Gene3D" id="2.160.20.120">
    <property type="match status" value="1"/>
</dbReference>
<proteinExistence type="predicted"/>